<comment type="subcellular location">
    <subcellularLocation>
        <location evidence="10">Cytoplasm</location>
    </subcellularLocation>
</comment>
<dbReference type="HAMAP" id="MF_01820">
    <property type="entry name" value="GTPase_RsgA"/>
    <property type="match status" value="1"/>
</dbReference>
<dbReference type="RefSeq" id="WP_200358734.1">
    <property type="nucleotide sequence ID" value="NZ_JAENIL010000071.1"/>
</dbReference>
<evidence type="ECO:0000256" key="1">
    <source>
        <dbReference type="ARBA" id="ARBA00022490"/>
    </source>
</evidence>
<feature type="domain" description="EngC GTPase" evidence="12">
    <location>
        <begin position="112"/>
        <end position="259"/>
    </location>
</feature>
<evidence type="ECO:0000256" key="8">
    <source>
        <dbReference type="ARBA" id="ARBA00022884"/>
    </source>
</evidence>
<dbReference type="GO" id="GO:0046872">
    <property type="term" value="F:metal ion binding"/>
    <property type="evidence" value="ECO:0007669"/>
    <property type="project" value="UniProtKB-KW"/>
</dbReference>
<evidence type="ECO:0000256" key="3">
    <source>
        <dbReference type="ARBA" id="ARBA00022723"/>
    </source>
</evidence>
<keyword evidence="2 10" id="KW-0690">Ribosome biogenesis</keyword>
<evidence type="ECO:0000256" key="7">
    <source>
        <dbReference type="ARBA" id="ARBA00022833"/>
    </source>
</evidence>
<dbReference type="Pfam" id="PF03193">
    <property type="entry name" value="RsgA_GTPase"/>
    <property type="match status" value="1"/>
</dbReference>
<evidence type="ECO:0000259" key="12">
    <source>
        <dbReference type="PROSITE" id="PS50936"/>
    </source>
</evidence>
<dbReference type="Gene3D" id="1.10.40.50">
    <property type="entry name" value="Probable gtpase engc, domain 3"/>
    <property type="match status" value="1"/>
</dbReference>
<keyword evidence="7 10" id="KW-0862">Zinc</keyword>
<feature type="binding site" evidence="10">
    <location>
        <begin position="203"/>
        <end position="211"/>
    </location>
    <ligand>
        <name>GTP</name>
        <dbReference type="ChEBI" id="CHEBI:37565"/>
    </ligand>
</feature>
<dbReference type="PANTHER" id="PTHR32120">
    <property type="entry name" value="SMALL RIBOSOMAL SUBUNIT BIOGENESIS GTPASE RSGA"/>
    <property type="match status" value="1"/>
</dbReference>
<accession>A0A934S5G8</accession>
<dbReference type="GO" id="GO:0042274">
    <property type="term" value="P:ribosomal small subunit biogenesis"/>
    <property type="evidence" value="ECO:0007669"/>
    <property type="project" value="UniProtKB-UniRule"/>
</dbReference>
<keyword evidence="4 10" id="KW-0699">rRNA-binding</keyword>
<dbReference type="Gene3D" id="3.40.50.300">
    <property type="entry name" value="P-loop containing nucleotide triphosphate hydrolases"/>
    <property type="match status" value="1"/>
</dbReference>
<feature type="binding site" evidence="10">
    <location>
        <position position="291"/>
    </location>
    <ligand>
        <name>Zn(2+)</name>
        <dbReference type="ChEBI" id="CHEBI:29105"/>
    </ligand>
</feature>
<feature type="domain" description="CP-type G" evidence="13">
    <location>
        <begin position="106"/>
        <end position="261"/>
    </location>
</feature>
<dbReference type="PANTHER" id="PTHR32120:SF10">
    <property type="entry name" value="SMALL RIBOSOMAL SUBUNIT BIOGENESIS GTPASE RSGA"/>
    <property type="match status" value="1"/>
</dbReference>
<evidence type="ECO:0000256" key="5">
    <source>
        <dbReference type="ARBA" id="ARBA00022741"/>
    </source>
</evidence>
<keyword evidence="9 10" id="KW-0342">GTP-binding</keyword>
<sequence length="373" mass="41131">MIFDLEKLGWDAGYQQQLEAMSNGDLIPARVMRENRGQYEVMTRSGAGRARLPGASLLDAGDSSEYPTVGDWLLLESAGGAYEYAIRRVLQRRSLFERQAVGDDSTSQLVASNFDSLFLVSGLDGDFNLARIQRYLSLAWNSGAQPVIVLNKSDLREGLEEVLGQVAEIAVDVPVHAISAHDRATLVCLDAYLGYGKTVALLGSSGVGKSSLVNALLGEQRLITQSNRADDSRGRHTTTWRELVLLDQGGVLVDLPGMRELQLTGEEGGIERAFADIEELAKGCRFRNCHHQGEPGCAVEQAVEEGVLSPARLAQYHKLKQERGQAARRSHERVRKANPKLQKHRAKKDFFKSVSIRNRKAAKARRQFGEDGF</sequence>
<name>A0A934S5G8_9BACT</name>
<evidence type="ECO:0000259" key="13">
    <source>
        <dbReference type="PROSITE" id="PS51721"/>
    </source>
</evidence>
<dbReference type="NCBIfam" id="TIGR00157">
    <property type="entry name" value="ribosome small subunit-dependent GTPase A"/>
    <property type="match status" value="1"/>
</dbReference>
<comment type="function">
    <text evidence="10">One of several proteins that assist in the late maturation steps of the functional core of the 30S ribosomal subunit. Helps release RbfA from mature subunits. May play a role in the assembly of ribosomal proteins into the subunit. Circularly permuted GTPase that catalyzes slow GTP hydrolysis, GTPase activity is stimulated by the 30S ribosomal subunit.</text>
</comment>
<dbReference type="InterPro" id="IPR030378">
    <property type="entry name" value="G_CP_dom"/>
</dbReference>
<organism evidence="14 15">
    <name type="scientific">Pelagicoccus mobilis</name>
    <dbReference type="NCBI Taxonomy" id="415221"/>
    <lineage>
        <taxon>Bacteria</taxon>
        <taxon>Pseudomonadati</taxon>
        <taxon>Verrucomicrobiota</taxon>
        <taxon>Opitutia</taxon>
        <taxon>Puniceicoccales</taxon>
        <taxon>Pelagicoccaceae</taxon>
        <taxon>Pelagicoccus</taxon>
    </lineage>
</organism>
<dbReference type="InterPro" id="IPR004881">
    <property type="entry name" value="Ribosome_biogen_GTPase_RsgA"/>
</dbReference>
<dbReference type="GO" id="GO:0003924">
    <property type="term" value="F:GTPase activity"/>
    <property type="evidence" value="ECO:0007669"/>
    <property type="project" value="UniProtKB-UniRule"/>
</dbReference>
<evidence type="ECO:0000256" key="10">
    <source>
        <dbReference type="HAMAP-Rule" id="MF_01820"/>
    </source>
</evidence>
<dbReference type="EC" id="3.6.1.-" evidence="10"/>
<feature type="region of interest" description="Disordered" evidence="11">
    <location>
        <begin position="320"/>
        <end position="342"/>
    </location>
</feature>
<keyword evidence="5 10" id="KW-0547">Nucleotide-binding</keyword>
<proteinExistence type="inferred from homology"/>
<comment type="caution">
    <text evidence="14">The sequence shown here is derived from an EMBL/GenBank/DDBJ whole genome shotgun (WGS) entry which is preliminary data.</text>
</comment>
<feature type="binding site" evidence="10">
    <location>
        <position position="297"/>
    </location>
    <ligand>
        <name>Zn(2+)</name>
        <dbReference type="ChEBI" id="CHEBI:29105"/>
    </ligand>
</feature>
<dbReference type="GO" id="GO:0005737">
    <property type="term" value="C:cytoplasm"/>
    <property type="evidence" value="ECO:0007669"/>
    <property type="project" value="UniProtKB-SubCell"/>
</dbReference>
<keyword evidence="6 10" id="KW-0378">Hydrolase</keyword>
<dbReference type="Proteomes" id="UP000617628">
    <property type="component" value="Unassembled WGS sequence"/>
</dbReference>
<evidence type="ECO:0000256" key="11">
    <source>
        <dbReference type="SAM" id="MobiDB-lite"/>
    </source>
</evidence>
<dbReference type="GO" id="GO:0005525">
    <property type="term" value="F:GTP binding"/>
    <property type="evidence" value="ECO:0007669"/>
    <property type="project" value="UniProtKB-UniRule"/>
</dbReference>
<keyword evidence="3 10" id="KW-0479">Metal-binding</keyword>
<evidence type="ECO:0000313" key="14">
    <source>
        <dbReference type="EMBL" id="MBK1880122.1"/>
    </source>
</evidence>
<comment type="subunit">
    <text evidence="10">Monomer. Associates with 30S ribosomal subunit, binds 16S rRNA.</text>
</comment>
<dbReference type="PROSITE" id="PS51721">
    <property type="entry name" value="G_CP"/>
    <property type="match status" value="1"/>
</dbReference>
<feature type="compositionally biased region" description="Basic residues" evidence="11">
    <location>
        <begin position="326"/>
        <end position="342"/>
    </location>
</feature>
<comment type="cofactor">
    <cofactor evidence="10">
        <name>Zn(2+)</name>
        <dbReference type="ChEBI" id="CHEBI:29105"/>
    </cofactor>
    <text evidence="10">Binds 1 zinc ion per subunit.</text>
</comment>
<feature type="binding site" evidence="10">
    <location>
        <begin position="151"/>
        <end position="154"/>
    </location>
    <ligand>
        <name>GTP</name>
        <dbReference type="ChEBI" id="CHEBI:37565"/>
    </ligand>
</feature>
<evidence type="ECO:0000256" key="9">
    <source>
        <dbReference type="ARBA" id="ARBA00023134"/>
    </source>
</evidence>
<keyword evidence="8 10" id="KW-0694">RNA-binding</keyword>
<gene>
    <name evidence="10 14" type="primary">rsgA</name>
    <name evidence="14" type="ORF">JIN87_24770</name>
</gene>
<feature type="binding site" evidence="10">
    <location>
        <position position="284"/>
    </location>
    <ligand>
        <name>Zn(2+)</name>
        <dbReference type="ChEBI" id="CHEBI:29105"/>
    </ligand>
</feature>
<dbReference type="SUPFAM" id="SSF52540">
    <property type="entry name" value="P-loop containing nucleoside triphosphate hydrolases"/>
    <property type="match status" value="1"/>
</dbReference>
<comment type="similarity">
    <text evidence="10">Belongs to the TRAFAC class YlqF/YawG GTPase family. RsgA subfamily.</text>
</comment>
<dbReference type="AlphaFoldDB" id="A0A934S5G8"/>
<evidence type="ECO:0000256" key="4">
    <source>
        <dbReference type="ARBA" id="ARBA00022730"/>
    </source>
</evidence>
<evidence type="ECO:0000256" key="2">
    <source>
        <dbReference type="ARBA" id="ARBA00022517"/>
    </source>
</evidence>
<dbReference type="PROSITE" id="PS50936">
    <property type="entry name" value="ENGC_GTPASE"/>
    <property type="match status" value="1"/>
</dbReference>
<feature type="binding site" evidence="10">
    <location>
        <position position="289"/>
    </location>
    <ligand>
        <name>Zn(2+)</name>
        <dbReference type="ChEBI" id="CHEBI:29105"/>
    </ligand>
</feature>
<evidence type="ECO:0000313" key="15">
    <source>
        <dbReference type="Proteomes" id="UP000617628"/>
    </source>
</evidence>
<dbReference type="GO" id="GO:0019843">
    <property type="term" value="F:rRNA binding"/>
    <property type="evidence" value="ECO:0007669"/>
    <property type="project" value="UniProtKB-KW"/>
</dbReference>
<reference evidence="14" key="1">
    <citation type="submission" date="2021-01" db="EMBL/GenBank/DDBJ databases">
        <title>Modified the classification status of verrucomicrobia.</title>
        <authorList>
            <person name="Feng X."/>
        </authorList>
    </citation>
    <scope>NUCLEOTIDE SEQUENCE</scope>
    <source>
        <strain evidence="14">KCTC 13126</strain>
    </source>
</reference>
<keyword evidence="15" id="KW-1185">Reference proteome</keyword>
<dbReference type="InterPro" id="IPR027417">
    <property type="entry name" value="P-loop_NTPase"/>
</dbReference>
<dbReference type="CDD" id="cd01854">
    <property type="entry name" value="YjeQ_EngC"/>
    <property type="match status" value="1"/>
</dbReference>
<dbReference type="EMBL" id="JAENIL010000071">
    <property type="protein sequence ID" value="MBK1880122.1"/>
    <property type="molecule type" value="Genomic_DNA"/>
</dbReference>
<protein>
    <recommendedName>
        <fullName evidence="10">Small ribosomal subunit biogenesis GTPase RsgA</fullName>
        <ecNumber evidence="10">3.6.1.-</ecNumber>
    </recommendedName>
</protein>
<dbReference type="InterPro" id="IPR010914">
    <property type="entry name" value="RsgA_GTPase_dom"/>
</dbReference>
<keyword evidence="1 10" id="KW-0963">Cytoplasm</keyword>
<evidence type="ECO:0000256" key="6">
    <source>
        <dbReference type="ARBA" id="ARBA00022801"/>
    </source>
</evidence>